<accession>A0A2P6P4K9</accession>
<evidence type="ECO:0000313" key="3">
    <source>
        <dbReference type="Proteomes" id="UP000238479"/>
    </source>
</evidence>
<name>A0A2P6P4K9_ROSCH</name>
<organism evidence="2 3">
    <name type="scientific">Rosa chinensis</name>
    <name type="common">China rose</name>
    <dbReference type="NCBI Taxonomy" id="74649"/>
    <lineage>
        <taxon>Eukaryota</taxon>
        <taxon>Viridiplantae</taxon>
        <taxon>Streptophyta</taxon>
        <taxon>Embryophyta</taxon>
        <taxon>Tracheophyta</taxon>
        <taxon>Spermatophyta</taxon>
        <taxon>Magnoliopsida</taxon>
        <taxon>eudicotyledons</taxon>
        <taxon>Gunneridae</taxon>
        <taxon>Pentapetalae</taxon>
        <taxon>rosids</taxon>
        <taxon>fabids</taxon>
        <taxon>Rosales</taxon>
        <taxon>Rosaceae</taxon>
        <taxon>Rosoideae</taxon>
        <taxon>Rosoideae incertae sedis</taxon>
        <taxon>Rosa</taxon>
    </lineage>
</organism>
<dbReference type="EMBL" id="PDCK01000045">
    <property type="protein sequence ID" value="PRQ16864.1"/>
    <property type="molecule type" value="Genomic_DNA"/>
</dbReference>
<keyword evidence="1" id="KW-0472">Membrane</keyword>
<proteinExistence type="predicted"/>
<dbReference type="Proteomes" id="UP000238479">
    <property type="component" value="Chromosome 7"/>
</dbReference>
<keyword evidence="3" id="KW-1185">Reference proteome</keyword>
<reference evidence="2 3" key="1">
    <citation type="journal article" date="2018" name="Nat. Genet.">
        <title>The Rosa genome provides new insights in the design of modern roses.</title>
        <authorList>
            <person name="Bendahmane M."/>
        </authorList>
    </citation>
    <scope>NUCLEOTIDE SEQUENCE [LARGE SCALE GENOMIC DNA]</scope>
    <source>
        <strain evidence="3">cv. Old Blush</strain>
    </source>
</reference>
<feature type="transmembrane region" description="Helical" evidence="1">
    <location>
        <begin position="48"/>
        <end position="70"/>
    </location>
</feature>
<dbReference type="Gramene" id="PRQ16864">
    <property type="protein sequence ID" value="PRQ16864"/>
    <property type="gene ID" value="RchiOBHm_Chr7g0188831"/>
</dbReference>
<comment type="caution">
    <text evidence="2">The sequence shown here is derived from an EMBL/GenBank/DDBJ whole genome shotgun (WGS) entry which is preliminary data.</text>
</comment>
<evidence type="ECO:0000256" key="1">
    <source>
        <dbReference type="SAM" id="Phobius"/>
    </source>
</evidence>
<keyword evidence="1" id="KW-0812">Transmembrane</keyword>
<gene>
    <name evidence="2" type="ORF">RchiOBHm_Chr7g0188831</name>
</gene>
<dbReference type="AlphaFoldDB" id="A0A2P6P4K9"/>
<evidence type="ECO:0000313" key="2">
    <source>
        <dbReference type="EMBL" id="PRQ16864.1"/>
    </source>
</evidence>
<protein>
    <submittedName>
        <fullName evidence="2">Uncharacterized protein</fullName>
    </submittedName>
</protein>
<keyword evidence="1" id="KW-1133">Transmembrane helix</keyword>
<sequence length="96" mass="11017">MSSKMYSEKTMHWLIILRIMVLLILVLFGGVICLTLLLGFVIGSCLCVLIIALVSPFDFFQIVGYSFFWIRKLLVIVDNYICTFHIYSCLMEVVLA</sequence>
<feature type="transmembrane region" description="Helical" evidence="1">
    <location>
        <begin position="12"/>
        <end position="42"/>
    </location>
</feature>